<evidence type="ECO:0000256" key="3">
    <source>
        <dbReference type="ARBA" id="ARBA00022827"/>
    </source>
</evidence>
<sequence>MEKYYDAIVVGTGVAGSAIAHRLKSAGMKVAVTDIERYGGTCVLKGCTPKKILTGMADIIDSNNRMAGKGGAKPHQQINWKELIEFKNDIIDRYSAARVKGYEEAGIDTYHGRAHFADGSTLMIEDDRLRAKYIVLATGAKPADIRIPGMEHITTSSDFLDLEELPERIIFGGGGFISFELAHAAARAGIKATILHRSQRVLKNFEPDLALILIKASEYAGIHVRTMQEIRKIEYDTKTLEITVTALDRNTDEELTYTCDMVVHGLGRTARIEGLKPEEGNVATKDGYIDVNEYLQSTSNPRVYAAGDCIKPGLPLTPVATMQGKVVASNILEGNRHKPDHSTVASAVFTIPPLAGVGLSEKEMTDNHEVIFNDMCQWYSVIRTNMEFAASKVIVEKGSGRIVGAHMLGPDAENVVNLFSLAIRHGMRISDVKDVLYAYPSITYDINSMLG</sequence>
<dbReference type="InterPro" id="IPR016156">
    <property type="entry name" value="FAD/NAD-linked_Rdtase_dimer_sf"/>
</dbReference>
<protein>
    <submittedName>
        <fullName evidence="6">NAD(P)/FAD-dependent oxidoreductase</fullName>
    </submittedName>
</protein>
<dbReference type="PANTHER" id="PTHR43014:SF5">
    <property type="entry name" value="GLUTATHIONE REDUCTASE (NADPH)"/>
    <property type="match status" value="1"/>
</dbReference>
<name>A0A4E0Q983_9EURY</name>
<comment type="similarity">
    <text evidence="1">Belongs to the class-I pyridine nucleotide-disulfide oxidoreductase family.</text>
</comment>
<dbReference type="Pfam" id="PF07992">
    <property type="entry name" value="Pyr_redox_2"/>
    <property type="match status" value="1"/>
</dbReference>
<dbReference type="SUPFAM" id="SSF51905">
    <property type="entry name" value="FAD/NAD(P)-binding domain"/>
    <property type="match status" value="1"/>
</dbReference>
<gene>
    <name evidence="6" type="ORF">CUN85_00880</name>
</gene>
<dbReference type="Proteomes" id="UP000297295">
    <property type="component" value="Unassembled WGS sequence"/>
</dbReference>
<feature type="domain" description="FAD/NAD(P)-binding" evidence="5">
    <location>
        <begin position="5"/>
        <end position="324"/>
    </location>
</feature>
<dbReference type="GO" id="GO:0016491">
    <property type="term" value="F:oxidoreductase activity"/>
    <property type="evidence" value="ECO:0007669"/>
    <property type="project" value="InterPro"/>
</dbReference>
<dbReference type="RefSeq" id="WP_135388035.1">
    <property type="nucleotide sequence ID" value="NZ_PGGK01000001.1"/>
</dbReference>
<dbReference type="Pfam" id="PF02852">
    <property type="entry name" value="Pyr_redox_dim"/>
    <property type="match status" value="1"/>
</dbReference>
<dbReference type="Gene3D" id="3.30.390.30">
    <property type="match status" value="1"/>
</dbReference>
<dbReference type="PANTHER" id="PTHR43014">
    <property type="entry name" value="MERCURIC REDUCTASE"/>
    <property type="match status" value="1"/>
</dbReference>
<dbReference type="InterPro" id="IPR023753">
    <property type="entry name" value="FAD/NAD-binding_dom"/>
</dbReference>
<evidence type="ECO:0000256" key="2">
    <source>
        <dbReference type="ARBA" id="ARBA00022630"/>
    </source>
</evidence>
<accession>A0A4E0Q983</accession>
<reference evidence="6 7" key="1">
    <citation type="submission" date="2017-11" db="EMBL/GenBank/DDBJ databases">
        <title>Isolation and Characterization of Methanogenic Archaea from Saline Meromictic Lake at Siberia.</title>
        <authorList>
            <person name="Shen Y."/>
            <person name="Huang H.-H."/>
            <person name="Lai M.-C."/>
            <person name="Chen S.-C."/>
        </authorList>
    </citation>
    <scope>NUCLEOTIDE SEQUENCE [LARGE SCALE GENOMIC DNA]</scope>
    <source>
        <strain evidence="6 7">SY-01</strain>
    </source>
</reference>
<dbReference type="AlphaFoldDB" id="A0A4E0Q983"/>
<keyword evidence="2" id="KW-0285">Flavoprotein</keyword>
<evidence type="ECO:0000313" key="7">
    <source>
        <dbReference type="Proteomes" id="UP000297295"/>
    </source>
</evidence>
<organism evidence="6 7">
    <name type="scientific">Methanolobus halotolerans</name>
    <dbReference type="NCBI Taxonomy" id="2052935"/>
    <lineage>
        <taxon>Archaea</taxon>
        <taxon>Methanobacteriati</taxon>
        <taxon>Methanobacteriota</taxon>
        <taxon>Stenosarchaea group</taxon>
        <taxon>Methanomicrobia</taxon>
        <taxon>Methanosarcinales</taxon>
        <taxon>Methanosarcinaceae</taxon>
        <taxon>Methanolobus</taxon>
    </lineage>
</organism>
<dbReference type="PIRSF" id="PIRSF000350">
    <property type="entry name" value="Mercury_reductase_MerA"/>
    <property type="match status" value="1"/>
</dbReference>
<dbReference type="SUPFAM" id="SSF55424">
    <property type="entry name" value="FAD/NAD-linked reductases, dimerisation (C-terminal) domain"/>
    <property type="match status" value="1"/>
</dbReference>
<dbReference type="InterPro" id="IPR001100">
    <property type="entry name" value="Pyr_nuc-diS_OxRdtase"/>
</dbReference>
<dbReference type="EMBL" id="PGGK01000001">
    <property type="protein sequence ID" value="TGC11460.1"/>
    <property type="molecule type" value="Genomic_DNA"/>
</dbReference>
<evidence type="ECO:0000256" key="1">
    <source>
        <dbReference type="ARBA" id="ARBA00007532"/>
    </source>
</evidence>
<dbReference type="InterPro" id="IPR004099">
    <property type="entry name" value="Pyr_nucl-diS_OxRdtase_dimer"/>
</dbReference>
<dbReference type="InterPro" id="IPR036188">
    <property type="entry name" value="FAD/NAD-bd_sf"/>
</dbReference>
<evidence type="ECO:0000259" key="4">
    <source>
        <dbReference type="Pfam" id="PF02852"/>
    </source>
</evidence>
<dbReference type="PRINTS" id="PR00368">
    <property type="entry name" value="FADPNR"/>
</dbReference>
<proteinExistence type="inferred from homology"/>
<keyword evidence="3" id="KW-0274">FAD</keyword>
<evidence type="ECO:0000313" key="6">
    <source>
        <dbReference type="EMBL" id="TGC11460.1"/>
    </source>
</evidence>
<keyword evidence="7" id="KW-1185">Reference proteome</keyword>
<dbReference type="OrthoDB" id="27922at2157"/>
<dbReference type="Gene3D" id="3.50.50.60">
    <property type="entry name" value="FAD/NAD(P)-binding domain"/>
    <property type="match status" value="2"/>
</dbReference>
<feature type="domain" description="Pyridine nucleotide-disulphide oxidoreductase dimerisation" evidence="4">
    <location>
        <begin position="344"/>
        <end position="443"/>
    </location>
</feature>
<comment type="caution">
    <text evidence="6">The sequence shown here is derived from an EMBL/GenBank/DDBJ whole genome shotgun (WGS) entry which is preliminary data.</text>
</comment>
<evidence type="ECO:0000259" key="5">
    <source>
        <dbReference type="Pfam" id="PF07992"/>
    </source>
</evidence>
<dbReference type="PRINTS" id="PR00411">
    <property type="entry name" value="PNDRDTASEI"/>
</dbReference>